<dbReference type="SUPFAM" id="SSF81345">
    <property type="entry name" value="ABC transporter involved in vitamin B12 uptake, BtuC"/>
    <property type="match status" value="1"/>
</dbReference>
<dbReference type="Proteomes" id="UP001596378">
    <property type="component" value="Unassembled WGS sequence"/>
</dbReference>
<evidence type="ECO:0000256" key="5">
    <source>
        <dbReference type="ARBA" id="ARBA00022692"/>
    </source>
</evidence>
<dbReference type="CDD" id="cd06550">
    <property type="entry name" value="TM_ABC_iron-siderophores_like"/>
    <property type="match status" value="1"/>
</dbReference>
<dbReference type="Gene3D" id="1.10.3470.10">
    <property type="entry name" value="ABC transporter involved in vitamin B12 uptake, BtuC"/>
    <property type="match status" value="1"/>
</dbReference>
<gene>
    <name evidence="9" type="ORF">ACFQMJ_25790</name>
</gene>
<dbReference type="RefSeq" id="WP_378046502.1">
    <property type="nucleotide sequence ID" value="NZ_JBHMDN010000011.1"/>
</dbReference>
<dbReference type="InterPro" id="IPR000522">
    <property type="entry name" value="ABC_transptr_permease_BtuC"/>
</dbReference>
<dbReference type="PANTHER" id="PTHR30472">
    <property type="entry name" value="FERRIC ENTEROBACTIN TRANSPORT SYSTEM PERMEASE PROTEIN"/>
    <property type="match status" value="1"/>
</dbReference>
<evidence type="ECO:0000313" key="10">
    <source>
        <dbReference type="Proteomes" id="UP001596378"/>
    </source>
</evidence>
<accession>A0ABW2FJ12</accession>
<keyword evidence="6 8" id="KW-1133">Transmembrane helix</keyword>
<evidence type="ECO:0000256" key="4">
    <source>
        <dbReference type="ARBA" id="ARBA00022475"/>
    </source>
</evidence>
<protein>
    <submittedName>
        <fullName evidence="9">FecCD family ABC transporter permease</fullName>
    </submittedName>
</protein>
<keyword evidence="3" id="KW-0813">Transport</keyword>
<evidence type="ECO:0000256" key="7">
    <source>
        <dbReference type="ARBA" id="ARBA00023136"/>
    </source>
</evidence>
<organism evidence="9 10">
    <name type="scientific">Cohnella cellulosilytica</name>
    <dbReference type="NCBI Taxonomy" id="986710"/>
    <lineage>
        <taxon>Bacteria</taxon>
        <taxon>Bacillati</taxon>
        <taxon>Bacillota</taxon>
        <taxon>Bacilli</taxon>
        <taxon>Bacillales</taxon>
        <taxon>Paenibacillaceae</taxon>
        <taxon>Cohnella</taxon>
    </lineage>
</organism>
<comment type="caution">
    <text evidence="9">The sequence shown here is derived from an EMBL/GenBank/DDBJ whole genome shotgun (WGS) entry which is preliminary data.</text>
</comment>
<evidence type="ECO:0000256" key="3">
    <source>
        <dbReference type="ARBA" id="ARBA00022448"/>
    </source>
</evidence>
<keyword evidence="7 8" id="KW-0472">Membrane</keyword>
<feature type="transmembrane region" description="Helical" evidence="8">
    <location>
        <begin position="63"/>
        <end position="84"/>
    </location>
</feature>
<keyword evidence="10" id="KW-1185">Reference proteome</keyword>
<dbReference type="Pfam" id="PF01032">
    <property type="entry name" value="FecCD"/>
    <property type="match status" value="1"/>
</dbReference>
<keyword evidence="4" id="KW-1003">Cell membrane</keyword>
<feature type="transmembrane region" description="Helical" evidence="8">
    <location>
        <begin position="245"/>
        <end position="269"/>
    </location>
</feature>
<dbReference type="PANTHER" id="PTHR30472:SF64">
    <property type="entry name" value="IRON(3+)-HYDROXAMATE IMPORT SYSTEM PERMEASE PROTEIN FHUG"/>
    <property type="match status" value="1"/>
</dbReference>
<evidence type="ECO:0000256" key="1">
    <source>
        <dbReference type="ARBA" id="ARBA00004651"/>
    </source>
</evidence>
<name>A0ABW2FJ12_9BACL</name>
<evidence type="ECO:0000313" key="9">
    <source>
        <dbReference type="EMBL" id="MFC7151964.1"/>
    </source>
</evidence>
<sequence>MKVKQARGWSVTLAFSVLLFLLVLVSLNTGKMSLKLGEIVEVFLGAASERNETIVYQFRMPRIVLAALVGFGMGGAGVVLQTLLRNDMASPGTLGISAGAGLFVMLVIAGLQITALPNRYLLPILAFVGGITSAILIFLLAYRRHAEVSPTGLILTGVAVGTGYGALTLMITLKLDDNQMEFAQRWNAGSLWGDDWNYIGIMLPLVAGIWLYLYSRYRILDLFALGQLLAKGLGVRIRYQFVSLALAAVALSSVSVAFGGSFFFVGLIAPHIARRLCGGNHAWLLPASSLAGALLVLAADTLVRSSIAIVGIPTGIVITLISAPYFLYLLTRIK</sequence>
<comment type="subcellular location">
    <subcellularLocation>
        <location evidence="1">Cell membrane</location>
        <topology evidence="1">Multi-pass membrane protein</topology>
    </subcellularLocation>
</comment>
<keyword evidence="5 8" id="KW-0812">Transmembrane</keyword>
<comment type="similarity">
    <text evidence="2">Belongs to the binding-protein-dependent transport system permease family. FecCD subfamily.</text>
</comment>
<feature type="transmembrane region" description="Helical" evidence="8">
    <location>
        <begin position="120"/>
        <end position="141"/>
    </location>
</feature>
<evidence type="ECO:0000256" key="8">
    <source>
        <dbReference type="SAM" id="Phobius"/>
    </source>
</evidence>
<proteinExistence type="inferred from homology"/>
<feature type="transmembrane region" description="Helical" evidence="8">
    <location>
        <begin position="96"/>
        <end position="114"/>
    </location>
</feature>
<dbReference type="InterPro" id="IPR037294">
    <property type="entry name" value="ABC_BtuC-like"/>
</dbReference>
<feature type="transmembrane region" description="Helical" evidence="8">
    <location>
        <begin position="153"/>
        <end position="175"/>
    </location>
</feature>
<dbReference type="EMBL" id="JBHTAI010000019">
    <property type="protein sequence ID" value="MFC7151964.1"/>
    <property type="molecule type" value="Genomic_DNA"/>
</dbReference>
<evidence type="ECO:0000256" key="2">
    <source>
        <dbReference type="ARBA" id="ARBA00007935"/>
    </source>
</evidence>
<feature type="transmembrane region" description="Helical" evidence="8">
    <location>
        <begin position="281"/>
        <end position="299"/>
    </location>
</feature>
<reference evidence="10" key="1">
    <citation type="journal article" date="2019" name="Int. J. Syst. Evol. Microbiol.">
        <title>The Global Catalogue of Microorganisms (GCM) 10K type strain sequencing project: providing services to taxonomists for standard genome sequencing and annotation.</title>
        <authorList>
            <consortium name="The Broad Institute Genomics Platform"/>
            <consortium name="The Broad Institute Genome Sequencing Center for Infectious Disease"/>
            <person name="Wu L."/>
            <person name="Ma J."/>
        </authorList>
    </citation>
    <scope>NUCLEOTIDE SEQUENCE [LARGE SCALE GENOMIC DNA]</scope>
    <source>
        <strain evidence="10">KCTC 12907</strain>
    </source>
</reference>
<feature type="transmembrane region" description="Helical" evidence="8">
    <location>
        <begin position="195"/>
        <end position="213"/>
    </location>
</feature>
<feature type="transmembrane region" description="Helical" evidence="8">
    <location>
        <begin position="305"/>
        <end position="330"/>
    </location>
</feature>
<evidence type="ECO:0000256" key="6">
    <source>
        <dbReference type="ARBA" id="ARBA00022989"/>
    </source>
</evidence>